<dbReference type="Proteomes" id="UP001161757">
    <property type="component" value="Unassembled WGS sequence"/>
</dbReference>
<reference evidence="1" key="1">
    <citation type="submission" date="2023-01" db="EMBL/GenBank/DDBJ databases">
        <title>Exophiala dermititidis isolated from Cystic Fibrosis Patient.</title>
        <authorList>
            <person name="Kurbessoian T."/>
            <person name="Crocker A."/>
            <person name="Murante D."/>
            <person name="Hogan D.A."/>
            <person name="Stajich J.E."/>
        </authorList>
    </citation>
    <scope>NUCLEOTIDE SEQUENCE</scope>
    <source>
        <strain evidence="1">Ex8</strain>
    </source>
</reference>
<name>A0AAN6EZ14_EXODE</name>
<accession>A0AAN6EZ14</accession>
<dbReference type="AlphaFoldDB" id="A0AAN6EZ14"/>
<protein>
    <submittedName>
        <fullName evidence="1">Uncharacterized protein</fullName>
    </submittedName>
</protein>
<sequence length="162" mass="18876">MATSLWGNGWTRLPTHGPWHDWDHARSWALKLEWQKEAKSWTDCDITASPAHVFEARTPELQLPGAFNTYAHGVAMFLFLQQIQLERVGARLDVRLHRRHIEKGKMDRFRQTVDIVNVVPPNQVKRASLIKDEGQLRQDMHCLGLNVWGPFGQLDRVYRTNR</sequence>
<dbReference type="EMBL" id="JAJGCB010000003">
    <property type="protein sequence ID" value="KAJ8993529.1"/>
    <property type="molecule type" value="Genomic_DNA"/>
</dbReference>
<proteinExistence type="predicted"/>
<evidence type="ECO:0000313" key="2">
    <source>
        <dbReference type="Proteomes" id="UP001161757"/>
    </source>
</evidence>
<organism evidence="1 2">
    <name type="scientific">Exophiala dermatitidis</name>
    <name type="common">Black yeast-like fungus</name>
    <name type="synonym">Wangiella dermatitidis</name>
    <dbReference type="NCBI Taxonomy" id="5970"/>
    <lineage>
        <taxon>Eukaryota</taxon>
        <taxon>Fungi</taxon>
        <taxon>Dikarya</taxon>
        <taxon>Ascomycota</taxon>
        <taxon>Pezizomycotina</taxon>
        <taxon>Eurotiomycetes</taxon>
        <taxon>Chaetothyriomycetidae</taxon>
        <taxon>Chaetothyriales</taxon>
        <taxon>Herpotrichiellaceae</taxon>
        <taxon>Exophiala</taxon>
    </lineage>
</organism>
<gene>
    <name evidence="1" type="ORF">HRR80_002040</name>
</gene>
<comment type="caution">
    <text evidence="1">The sequence shown here is derived from an EMBL/GenBank/DDBJ whole genome shotgun (WGS) entry which is preliminary data.</text>
</comment>
<evidence type="ECO:0000313" key="1">
    <source>
        <dbReference type="EMBL" id="KAJ8993529.1"/>
    </source>
</evidence>